<keyword evidence="9" id="KW-1185">Reference proteome</keyword>
<dbReference type="AlphaFoldDB" id="A0A0H4PD13"/>
<dbReference type="EMBL" id="CP012040">
    <property type="protein sequence ID" value="AKP50728.1"/>
    <property type="molecule type" value="Genomic_DNA"/>
</dbReference>
<dbReference type="InterPro" id="IPR033985">
    <property type="entry name" value="SusD-like_N"/>
</dbReference>
<dbReference type="RefSeq" id="WP_048641147.1">
    <property type="nucleotide sequence ID" value="NZ_CAXBGM010000010.1"/>
</dbReference>
<evidence type="ECO:0000256" key="5">
    <source>
        <dbReference type="ARBA" id="ARBA00023237"/>
    </source>
</evidence>
<protein>
    <submittedName>
        <fullName evidence="8">RagB/SusD domain-containing protein</fullName>
    </submittedName>
</protein>
<dbReference type="KEGG" id="camu:CA2015_1280"/>
<dbReference type="Pfam" id="PF07980">
    <property type="entry name" value="SusD_RagB"/>
    <property type="match status" value="1"/>
</dbReference>
<dbReference type="Pfam" id="PF14322">
    <property type="entry name" value="SusD-like_3"/>
    <property type="match status" value="1"/>
</dbReference>
<dbReference type="SUPFAM" id="SSF48452">
    <property type="entry name" value="TPR-like"/>
    <property type="match status" value="1"/>
</dbReference>
<dbReference type="PATRIC" id="fig|320787.5.peg.1411"/>
<keyword evidence="5" id="KW-0998">Cell outer membrane</keyword>
<keyword evidence="4" id="KW-0472">Membrane</keyword>
<evidence type="ECO:0000259" key="7">
    <source>
        <dbReference type="Pfam" id="PF14322"/>
    </source>
</evidence>
<accession>A0A0H4PD13</accession>
<organism evidence="8 9">
    <name type="scientific">Cyclobacterium amurskyense</name>
    <dbReference type="NCBI Taxonomy" id="320787"/>
    <lineage>
        <taxon>Bacteria</taxon>
        <taxon>Pseudomonadati</taxon>
        <taxon>Bacteroidota</taxon>
        <taxon>Cytophagia</taxon>
        <taxon>Cytophagales</taxon>
        <taxon>Cyclobacteriaceae</taxon>
        <taxon>Cyclobacterium</taxon>
    </lineage>
</organism>
<feature type="domain" description="RagB/SusD" evidence="6">
    <location>
        <begin position="352"/>
        <end position="497"/>
    </location>
</feature>
<dbReference type="OrthoDB" id="691907at2"/>
<dbReference type="InterPro" id="IPR012944">
    <property type="entry name" value="SusD_RagB_dom"/>
</dbReference>
<proteinExistence type="inferred from homology"/>
<dbReference type="Proteomes" id="UP000036520">
    <property type="component" value="Chromosome"/>
</dbReference>
<gene>
    <name evidence="8" type="ORF">CA2015_1280</name>
</gene>
<keyword evidence="3" id="KW-0732">Signal</keyword>
<dbReference type="STRING" id="320787.CA2015_1280"/>
<dbReference type="CDD" id="cd08977">
    <property type="entry name" value="SusD"/>
    <property type="match status" value="1"/>
</dbReference>
<dbReference type="PROSITE" id="PS51257">
    <property type="entry name" value="PROKAR_LIPOPROTEIN"/>
    <property type="match status" value="1"/>
</dbReference>
<evidence type="ECO:0000256" key="2">
    <source>
        <dbReference type="ARBA" id="ARBA00006275"/>
    </source>
</evidence>
<dbReference type="Gene3D" id="1.25.40.390">
    <property type="match status" value="1"/>
</dbReference>
<evidence type="ECO:0000313" key="9">
    <source>
        <dbReference type="Proteomes" id="UP000036520"/>
    </source>
</evidence>
<comment type="similarity">
    <text evidence="2">Belongs to the SusD family.</text>
</comment>
<evidence type="ECO:0000256" key="4">
    <source>
        <dbReference type="ARBA" id="ARBA00023136"/>
    </source>
</evidence>
<evidence type="ECO:0000313" key="8">
    <source>
        <dbReference type="EMBL" id="AKP50728.1"/>
    </source>
</evidence>
<dbReference type="GO" id="GO:0009279">
    <property type="term" value="C:cell outer membrane"/>
    <property type="evidence" value="ECO:0007669"/>
    <property type="project" value="UniProtKB-SubCell"/>
</dbReference>
<evidence type="ECO:0000256" key="1">
    <source>
        <dbReference type="ARBA" id="ARBA00004442"/>
    </source>
</evidence>
<evidence type="ECO:0000256" key="3">
    <source>
        <dbReference type="ARBA" id="ARBA00022729"/>
    </source>
</evidence>
<reference evidence="8 9" key="1">
    <citation type="submission" date="2015-07" db="EMBL/GenBank/DDBJ databases">
        <authorList>
            <person name="Kim K.M."/>
        </authorList>
    </citation>
    <scope>NUCLEOTIDE SEQUENCE [LARGE SCALE GENOMIC DNA]</scope>
    <source>
        <strain evidence="8 9">KCTC 12363</strain>
    </source>
</reference>
<name>A0A0H4PD13_9BACT</name>
<evidence type="ECO:0000259" key="6">
    <source>
        <dbReference type="Pfam" id="PF07980"/>
    </source>
</evidence>
<feature type="domain" description="SusD-like N-terminal" evidence="7">
    <location>
        <begin position="21"/>
        <end position="224"/>
    </location>
</feature>
<sequence length="501" mass="56148">MKKINIFIVLLGIMASSCEEFLTLTPETALSSATFYKTEADFEQAVNATYAPLRSIADDRSWLLCEMRSDNTIYARNINFGATEQQEDISDHALPEAQGITSNTHVLNQYRQDYLIIARANQILSVIDEVEFDQDKKDNLKGQALFLRGYAYYELARYFGGVPLHLEPVTTREEAALPITPEAEIYNQLVSDIQASIALLPVRSNQGVGRASKGAAQMLLADVYITQKKWSEAETLLKAIVSSGEYELIENYENVFSESVGNKNNAESLFEVQYLEGPEGLNGNFLYSFMPRPISSQELQPITGTSNTQGLDGEGNNVPTPDIIAAYEDGDLRKDASIAYVEIAGSDREDKVYPYIKKYAKAHALHGNHGINWPIYRYAEVLLFLAEALNEQGKTAEAAEYLNEIRERAGLDATTASGQADMREAIFKERRVELAFENKRWFDIVRADRVQEIIGDFGQRALANPLDYYYPEGATFRSNAFTNITKYYALPAAEAEITPHF</sequence>
<comment type="subcellular location">
    <subcellularLocation>
        <location evidence="1">Cell outer membrane</location>
    </subcellularLocation>
</comment>
<dbReference type="InterPro" id="IPR011990">
    <property type="entry name" value="TPR-like_helical_dom_sf"/>
</dbReference>